<organism evidence="8 9">
    <name type="scientific">Methylomonas methanica</name>
    <dbReference type="NCBI Taxonomy" id="421"/>
    <lineage>
        <taxon>Bacteria</taxon>
        <taxon>Pseudomonadati</taxon>
        <taxon>Pseudomonadota</taxon>
        <taxon>Gammaproteobacteria</taxon>
        <taxon>Methylococcales</taxon>
        <taxon>Methylococcaceae</taxon>
        <taxon>Methylomonas</taxon>
    </lineage>
</organism>
<dbReference type="Gene3D" id="2.40.40.10">
    <property type="entry name" value="RlpA-like domain"/>
    <property type="match status" value="1"/>
</dbReference>
<dbReference type="Pfam" id="PF03330">
    <property type="entry name" value="DPBB_1"/>
    <property type="match status" value="1"/>
</dbReference>
<gene>
    <name evidence="3" type="primary">rlpA</name>
    <name evidence="8" type="ORF">A1332_15775</name>
</gene>
<feature type="compositionally biased region" description="Polar residues" evidence="5">
    <location>
        <begin position="31"/>
        <end position="45"/>
    </location>
</feature>
<feature type="domain" description="RlpA-like protein double-psi beta-barrel" evidence="7">
    <location>
        <begin position="51"/>
        <end position="141"/>
    </location>
</feature>
<keyword evidence="6" id="KW-0732">Signal</keyword>
<dbReference type="RefSeq" id="WP_064009004.1">
    <property type="nucleotide sequence ID" value="NZ_LUUG01000078.1"/>
</dbReference>
<feature type="compositionally biased region" description="Polar residues" evidence="5">
    <location>
        <begin position="66"/>
        <end position="78"/>
    </location>
</feature>
<keyword evidence="3" id="KW-1003">Cell membrane</keyword>
<dbReference type="CDD" id="cd22268">
    <property type="entry name" value="DPBB_RlpA-like"/>
    <property type="match status" value="1"/>
</dbReference>
<dbReference type="EMBL" id="LUUG01000078">
    <property type="protein sequence ID" value="OAI03478.1"/>
    <property type="molecule type" value="Genomic_DNA"/>
</dbReference>
<evidence type="ECO:0000256" key="6">
    <source>
        <dbReference type="SAM" id="SignalP"/>
    </source>
</evidence>
<protein>
    <recommendedName>
        <fullName evidence="3">Endolytic peptidoglycan transglycosylase RlpA</fullName>
        <ecNumber evidence="3">4.2.2.-</ecNumber>
    </recommendedName>
</protein>
<dbReference type="GO" id="GO:0008932">
    <property type="term" value="F:lytic endotransglycosylase activity"/>
    <property type="evidence" value="ECO:0007669"/>
    <property type="project" value="UniProtKB-UniRule"/>
</dbReference>
<evidence type="ECO:0000256" key="5">
    <source>
        <dbReference type="SAM" id="MobiDB-lite"/>
    </source>
</evidence>
<comment type="caution">
    <text evidence="8">The sequence shown here is derived from an EMBL/GenBank/DDBJ whole genome shotgun (WGS) entry which is preliminary data.</text>
</comment>
<evidence type="ECO:0000256" key="1">
    <source>
        <dbReference type="ARBA" id="ARBA00023239"/>
    </source>
</evidence>
<dbReference type="PROSITE" id="PS51257">
    <property type="entry name" value="PROKAR_LIPOPROTEIN"/>
    <property type="match status" value="1"/>
</dbReference>
<keyword evidence="3" id="KW-0449">Lipoprotein</keyword>
<sequence>MIIHRKLSGFIGALLIGLWASAGCRSDRNSEQNQQQSPDQAGTSNESKHKEVGEASWYGPGFHGQETASGETFDQKQLTAAHPSLPMGTKATVTNLDNGKKVDVTINDRGPAAKEDRAIDLSSAAANKLDMKKDGTAQVKIETKSTKKTRAKTGKAKLAAKP</sequence>
<feature type="region of interest" description="Disordered" evidence="5">
    <location>
        <begin position="27"/>
        <end position="96"/>
    </location>
</feature>
<comment type="function">
    <text evidence="3">Lytic transglycosylase with a strong preference for naked glycan strands that lack stem peptides.</text>
</comment>
<dbReference type="PANTHER" id="PTHR34183:SF1">
    <property type="entry name" value="ENDOLYTIC PEPTIDOGLYCAN TRANSGLYCOSYLASE RLPA"/>
    <property type="match status" value="1"/>
</dbReference>
<keyword evidence="1 3" id="KW-0456">Lyase</keyword>
<dbReference type="HAMAP" id="MF_02071">
    <property type="entry name" value="RlpA"/>
    <property type="match status" value="1"/>
</dbReference>
<feature type="region of interest" description="Disordered" evidence="5">
    <location>
        <begin position="142"/>
        <end position="162"/>
    </location>
</feature>
<dbReference type="GO" id="GO:0005886">
    <property type="term" value="C:plasma membrane"/>
    <property type="evidence" value="ECO:0007669"/>
    <property type="project" value="UniProtKB-SubCell"/>
</dbReference>
<name>A0A177MCL4_METMH</name>
<dbReference type="AlphaFoldDB" id="A0A177MCL4"/>
<dbReference type="InterPro" id="IPR012997">
    <property type="entry name" value="RplA"/>
</dbReference>
<accession>A0A177MCL4</accession>
<evidence type="ECO:0000256" key="2">
    <source>
        <dbReference type="ARBA" id="ARBA00023316"/>
    </source>
</evidence>
<keyword evidence="3" id="KW-0472">Membrane</keyword>
<dbReference type="Proteomes" id="UP000078090">
    <property type="component" value="Unassembled WGS sequence"/>
</dbReference>
<dbReference type="PANTHER" id="PTHR34183">
    <property type="entry name" value="ENDOLYTIC PEPTIDOGLYCAN TRANSGLYCOSYLASE RLPA"/>
    <property type="match status" value="1"/>
</dbReference>
<dbReference type="EC" id="4.2.2.-" evidence="3"/>
<proteinExistence type="inferred from homology"/>
<dbReference type="NCBIfam" id="TIGR00413">
    <property type="entry name" value="rlpA"/>
    <property type="match status" value="1"/>
</dbReference>
<dbReference type="InterPro" id="IPR009009">
    <property type="entry name" value="RlpA-like_DPBB"/>
</dbReference>
<dbReference type="InterPro" id="IPR034718">
    <property type="entry name" value="RlpA"/>
</dbReference>
<dbReference type="SUPFAM" id="SSF50685">
    <property type="entry name" value="Barwin-like endoglucanases"/>
    <property type="match status" value="1"/>
</dbReference>
<dbReference type="GO" id="GO:0000270">
    <property type="term" value="P:peptidoglycan metabolic process"/>
    <property type="evidence" value="ECO:0007669"/>
    <property type="project" value="UniProtKB-UniRule"/>
</dbReference>
<dbReference type="InterPro" id="IPR036908">
    <property type="entry name" value="RlpA-like_sf"/>
</dbReference>
<dbReference type="GO" id="GO:0071555">
    <property type="term" value="P:cell wall organization"/>
    <property type="evidence" value="ECO:0007669"/>
    <property type="project" value="UniProtKB-KW"/>
</dbReference>
<feature type="chain" id="PRO_5009986417" description="Endolytic peptidoglycan transglycosylase RlpA" evidence="6">
    <location>
        <begin position="23"/>
        <end position="162"/>
    </location>
</feature>
<dbReference type="OrthoDB" id="9779128at2"/>
<evidence type="ECO:0000259" key="7">
    <source>
        <dbReference type="Pfam" id="PF03330"/>
    </source>
</evidence>
<reference evidence="8 9" key="1">
    <citation type="submission" date="2016-03" db="EMBL/GenBank/DDBJ databases">
        <authorList>
            <person name="Ploux O."/>
        </authorList>
    </citation>
    <scope>NUCLEOTIDE SEQUENCE [LARGE SCALE GENOMIC DNA]</scope>
    <source>
        <strain evidence="8 9">R-45363</strain>
    </source>
</reference>
<evidence type="ECO:0000256" key="3">
    <source>
        <dbReference type="HAMAP-Rule" id="MF_02071"/>
    </source>
</evidence>
<comment type="subcellular location">
    <subcellularLocation>
        <location evidence="3">Cell membrane</location>
        <topology evidence="3">Lipid-anchor</topology>
    </subcellularLocation>
</comment>
<evidence type="ECO:0000313" key="9">
    <source>
        <dbReference type="Proteomes" id="UP000078090"/>
    </source>
</evidence>
<feature type="compositionally biased region" description="Basic residues" evidence="5">
    <location>
        <begin position="146"/>
        <end position="162"/>
    </location>
</feature>
<evidence type="ECO:0000313" key="8">
    <source>
        <dbReference type="EMBL" id="OAI03478.1"/>
    </source>
</evidence>
<keyword evidence="2 3" id="KW-0961">Cell wall biogenesis/degradation</keyword>
<evidence type="ECO:0000256" key="4">
    <source>
        <dbReference type="RuleBase" id="RU003495"/>
    </source>
</evidence>
<keyword evidence="3" id="KW-0564">Palmitate</keyword>
<comment type="similarity">
    <text evidence="3 4">Belongs to the RlpA family.</text>
</comment>
<feature type="signal peptide" evidence="6">
    <location>
        <begin position="1"/>
        <end position="22"/>
    </location>
</feature>